<dbReference type="InterPro" id="IPR029057">
    <property type="entry name" value="PRTase-like"/>
</dbReference>
<dbReference type="AlphaFoldDB" id="A0A2Z5U311"/>
<evidence type="ECO:0000256" key="1">
    <source>
        <dbReference type="ARBA" id="ARBA00005180"/>
    </source>
</evidence>
<evidence type="ECO:0000256" key="10">
    <source>
        <dbReference type="ARBA" id="ARBA00031082"/>
    </source>
</evidence>
<organism evidence="17 18">
    <name type="scientific">Streptococcus ruminantium</name>
    <dbReference type="NCBI Taxonomy" id="1917441"/>
    <lineage>
        <taxon>Bacteria</taxon>
        <taxon>Bacillati</taxon>
        <taxon>Bacillota</taxon>
        <taxon>Bacilli</taxon>
        <taxon>Lactobacillales</taxon>
        <taxon>Streptococcaceae</taxon>
        <taxon>Streptococcus</taxon>
    </lineage>
</organism>
<dbReference type="GO" id="GO:0004845">
    <property type="term" value="F:uracil phosphoribosyltransferase activity"/>
    <property type="evidence" value="ECO:0007669"/>
    <property type="project" value="UniProtKB-UniRule"/>
</dbReference>
<comment type="pathway">
    <text evidence="1 15">Pyrimidine metabolism; UMP biosynthesis via salvage pathway; UMP from uracil: step 1/1.</text>
</comment>
<dbReference type="GO" id="GO:0005525">
    <property type="term" value="F:GTP binding"/>
    <property type="evidence" value="ECO:0007669"/>
    <property type="project" value="UniProtKB-KW"/>
</dbReference>
<evidence type="ECO:0000256" key="13">
    <source>
        <dbReference type="ARBA" id="ARBA00072146"/>
    </source>
</evidence>
<evidence type="ECO:0000256" key="9">
    <source>
        <dbReference type="ARBA" id="ARBA00023134"/>
    </source>
</evidence>
<keyword evidence="8 15" id="KW-0460">Magnesium</keyword>
<evidence type="ECO:0000313" key="17">
    <source>
        <dbReference type="EMBL" id="BBA92233.1"/>
    </source>
</evidence>
<dbReference type="InterPro" id="IPR000836">
    <property type="entry name" value="PRTase_dom"/>
</dbReference>
<comment type="catalytic activity">
    <reaction evidence="11 15">
        <text>UMP + diphosphate = 5-phospho-alpha-D-ribose 1-diphosphate + uracil</text>
        <dbReference type="Rhea" id="RHEA:13017"/>
        <dbReference type="ChEBI" id="CHEBI:17568"/>
        <dbReference type="ChEBI" id="CHEBI:33019"/>
        <dbReference type="ChEBI" id="CHEBI:57865"/>
        <dbReference type="ChEBI" id="CHEBI:58017"/>
        <dbReference type="EC" id="2.4.2.9"/>
    </reaction>
</comment>
<evidence type="ECO:0000259" key="16">
    <source>
        <dbReference type="Pfam" id="PF14681"/>
    </source>
</evidence>
<proteinExistence type="inferred from homology"/>
<dbReference type="Gene3D" id="3.40.50.2020">
    <property type="match status" value="1"/>
</dbReference>
<evidence type="ECO:0000256" key="7">
    <source>
        <dbReference type="ARBA" id="ARBA00022741"/>
    </source>
</evidence>
<feature type="binding site" evidence="15">
    <location>
        <position position="111"/>
    </location>
    <ligand>
        <name>5-phospho-alpha-D-ribose 1-diphosphate</name>
        <dbReference type="ChEBI" id="CHEBI:58017"/>
    </ligand>
</feature>
<dbReference type="Pfam" id="PF14681">
    <property type="entry name" value="UPRTase"/>
    <property type="match status" value="1"/>
</dbReference>
<accession>A0A2Z5U311</accession>
<dbReference type="PANTHER" id="PTHR32315:SF4">
    <property type="entry name" value="URACIL PHOSPHORIBOSYLTRANSFERASE, CHLOROPLASTIC"/>
    <property type="match status" value="1"/>
</dbReference>
<gene>
    <name evidence="15" type="primary">upp</name>
    <name evidence="17" type="ORF">SR187_3120</name>
</gene>
<dbReference type="EMBL" id="AP018400">
    <property type="protein sequence ID" value="BBA92233.1"/>
    <property type="molecule type" value="Genomic_DNA"/>
</dbReference>
<dbReference type="GO" id="GO:0006223">
    <property type="term" value="P:uracil salvage"/>
    <property type="evidence" value="ECO:0007669"/>
    <property type="project" value="InterPro"/>
</dbReference>
<evidence type="ECO:0000256" key="11">
    <source>
        <dbReference type="ARBA" id="ARBA00052919"/>
    </source>
</evidence>
<comment type="similarity">
    <text evidence="2 15">Belongs to the UPRTase family.</text>
</comment>
<comment type="function">
    <text evidence="12 15">Catalyzes the conversion of uracil and 5-phospho-alpha-D-ribose 1-diphosphate (PRPP) to UMP and diphosphate.</text>
</comment>
<feature type="binding site" evidence="15">
    <location>
        <position position="226"/>
    </location>
    <ligand>
        <name>uracil</name>
        <dbReference type="ChEBI" id="CHEBI:17568"/>
    </ligand>
</feature>
<evidence type="ECO:0000256" key="8">
    <source>
        <dbReference type="ARBA" id="ARBA00022842"/>
    </source>
</evidence>
<keyword evidence="5 15" id="KW-0328">Glycosyltransferase</keyword>
<name>A0A2Z5U311_9STRE</name>
<feature type="domain" description="Phosphoribosyltransferase" evidence="16">
    <location>
        <begin position="38"/>
        <end position="240"/>
    </location>
</feature>
<dbReference type="InterPro" id="IPR005765">
    <property type="entry name" value="UPRT"/>
</dbReference>
<evidence type="ECO:0000256" key="12">
    <source>
        <dbReference type="ARBA" id="ARBA00056901"/>
    </source>
</evidence>
<keyword evidence="4 15" id="KW-0021">Allosteric enzyme</keyword>
<evidence type="ECO:0000256" key="5">
    <source>
        <dbReference type="ARBA" id="ARBA00022676"/>
    </source>
</evidence>
<protein>
    <recommendedName>
        <fullName evidence="13 15">Uracil phosphoribosyltransferase</fullName>
        <ecNumber evidence="3 15">2.4.2.9</ecNumber>
    </recommendedName>
    <alternativeName>
        <fullName evidence="10 15">UMP pyrophosphorylase</fullName>
    </alternativeName>
    <alternativeName>
        <fullName evidence="14 15">UPRTase</fullName>
    </alternativeName>
</protein>
<comment type="cofactor">
    <cofactor evidence="15">
        <name>Mg(2+)</name>
        <dbReference type="ChEBI" id="CHEBI:18420"/>
    </cofactor>
    <text evidence="15">Binds 1 Mg(2+) ion per subunit. The magnesium is bound as Mg-PRPP.</text>
</comment>
<comment type="activity regulation">
    <text evidence="15">Allosterically activated by GTP.</text>
</comment>
<evidence type="ECO:0000256" key="6">
    <source>
        <dbReference type="ARBA" id="ARBA00022679"/>
    </source>
</evidence>
<dbReference type="PANTHER" id="PTHR32315">
    <property type="entry name" value="ADENINE PHOSPHORIBOSYLTRANSFERASE"/>
    <property type="match status" value="1"/>
</dbReference>
<dbReference type="FunFam" id="3.40.50.2020:FF:000003">
    <property type="entry name" value="Uracil phosphoribosyltransferase"/>
    <property type="match status" value="1"/>
</dbReference>
<dbReference type="GO" id="GO:0005737">
    <property type="term" value="C:cytoplasm"/>
    <property type="evidence" value="ECO:0007669"/>
    <property type="project" value="UniProtKB-ARBA"/>
</dbReference>
<dbReference type="NCBIfam" id="TIGR01091">
    <property type="entry name" value="upp"/>
    <property type="match status" value="1"/>
</dbReference>
<dbReference type="EC" id="2.4.2.9" evidence="3 15"/>
<keyword evidence="7 15" id="KW-0547">Nucleotide-binding</keyword>
<evidence type="ECO:0000313" key="18">
    <source>
        <dbReference type="Proteomes" id="UP000269331"/>
    </source>
</evidence>
<dbReference type="GO" id="GO:0000287">
    <property type="term" value="F:magnesium ion binding"/>
    <property type="evidence" value="ECO:0007669"/>
    <property type="project" value="UniProtKB-UniRule"/>
</dbReference>
<keyword evidence="6 15" id="KW-0808">Transferase</keyword>
<feature type="binding site" evidence="15">
    <location>
        <position position="232"/>
    </location>
    <ligand>
        <name>5-phospho-alpha-D-ribose 1-diphosphate</name>
        <dbReference type="ChEBI" id="CHEBI:58017"/>
    </ligand>
</feature>
<reference evidence="17 18" key="1">
    <citation type="journal article" date="2018" name="Genome Biol. Evol.">
        <title>Complete Genome Sequence of Streptococcus ruminantium sp. nov. GUT-187T (=DSM 104980T =JCM 31869T), the Type Strain of S. ruminantium, and Comparison with Genome Sequences of Streptococcus suis Strains.</title>
        <authorList>
            <person name="Tohya M."/>
            <person name="Sekizaki T."/>
            <person name="Miyoshi-Akiyama T."/>
        </authorList>
    </citation>
    <scope>NUCLEOTIDE SEQUENCE [LARGE SCALE GENOMIC DNA]</scope>
    <source>
        <strain evidence="17 18">GUT187T</strain>
    </source>
</reference>
<feature type="binding site" evidence="15">
    <location>
        <begin position="231"/>
        <end position="233"/>
    </location>
    <ligand>
        <name>uracil</name>
        <dbReference type="ChEBI" id="CHEBI:17568"/>
    </ligand>
</feature>
<feature type="binding site" evidence="15">
    <location>
        <position position="136"/>
    </location>
    <ligand>
        <name>5-phospho-alpha-D-ribose 1-diphosphate</name>
        <dbReference type="ChEBI" id="CHEBI:58017"/>
    </ligand>
</feature>
<dbReference type="CDD" id="cd06223">
    <property type="entry name" value="PRTases_typeI"/>
    <property type="match status" value="1"/>
</dbReference>
<dbReference type="SUPFAM" id="SSF53271">
    <property type="entry name" value="PRTase-like"/>
    <property type="match status" value="1"/>
</dbReference>
<dbReference type="HAMAP" id="MF_01218_B">
    <property type="entry name" value="Upp_B"/>
    <property type="match status" value="1"/>
</dbReference>
<evidence type="ECO:0000256" key="4">
    <source>
        <dbReference type="ARBA" id="ARBA00022533"/>
    </source>
</evidence>
<evidence type="ECO:0000256" key="3">
    <source>
        <dbReference type="ARBA" id="ARBA00011894"/>
    </source>
</evidence>
<sequence length="241" mass="26639">MFLKNDGIYHIREHFSGIFGKIEKTKKRGFIIMGKFQVISHPLIQHKLSILRRSVTSTKDFRELVNEIAMLMGYEVLRDLPLEDVEIETPITKTVQKQIAGKKLAIVPILRAGVGMVDGLLSLVPAAKVGHIGMYRDEETLQPVEYLVKLPEDIDQRHIFVVDPMLATGGSAILAVDSLKKRGASNIKFVALVSAPEGVKALQEAHPDIDIYTAALDEKLNEKGYIVPGLGDAGDRLFGTK</sequence>
<evidence type="ECO:0000256" key="14">
    <source>
        <dbReference type="ARBA" id="ARBA00079807"/>
    </source>
</evidence>
<evidence type="ECO:0000256" key="15">
    <source>
        <dbReference type="HAMAP-Rule" id="MF_01218"/>
    </source>
</evidence>
<dbReference type="InterPro" id="IPR050054">
    <property type="entry name" value="UPRTase/APRTase"/>
</dbReference>
<keyword evidence="9 15" id="KW-0342">GTP-binding</keyword>
<feature type="binding site" evidence="15">
    <location>
        <begin position="163"/>
        <end position="171"/>
    </location>
    <ligand>
        <name>5-phospho-alpha-D-ribose 1-diphosphate</name>
        <dbReference type="ChEBI" id="CHEBI:58017"/>
    </ligand>
</feature>
<dbReference type="InterPro" id="IPR034332">
    <property type="entry name" value="Upp_B"/>
</dbReference>
<dbReference type="UniPathway" id="UPA00574">
    <property type="reaction ID" value="UER00636"/>
</dbReference>
<dbReference type="GO" id="GO:0044206">
    <property type="term" value="P:UMP salvage"/>
    <property type="evidence" value="ECO:0007669"/>
    <property type="project" value="UniProtKB-UniRule"/>
</dbReference>
<dbReference type="NCBIfam" id="NF001097">
    <property type="entry name" value="PRK00129.1"/>
    <property type="match status" value="1"/>
</dbReference>
<dbReference type="KEGG" id="srq:SR187_3120"/>
<evidence type="ECO:0000256" key="2">
    <source>
        <dbReference type="ARBA" id="ARBA00009516"/>
    </source>
</evidence>
<dbReference type="Proteomes" id="UP000269331">
    <property type="component" value="Chromosome"/>
</dbReference>